<evidence type="ECO:0000256" key="1">
    <source>
        <dbReference type="ARBA" id="ARBA00004141"/>
    </source>
</evidence>
<dbReference type="RefSeq" id="XP_019021097.1">
    <property type="nucleotide sequence ID" value="XM_019170886.1"/>
</dbReference>
<dbReference type="Pfam" id="PF07264">
    <property type="entry name" value="EI24"/>
    <property type="match status" value="1"/>
</dbReference>
<dbReference type="OrthoDB" id="10012223at2759"/>
<feature type="transmembrane region" description="Helical" evidence="5">
    <location>
        <begin position="51"/>
        <end position="71"/>
    </location>
</feature>
<proteinExistence type="predicted"/>
<dbReference type="OMA" id="GRYFQLK"/>
<evidence type="ECO:0000256" key="3">
    <source>
        <dbReference type="ARBA" id="ARBA00022989"/>
    </source>
</evidence>
<organism evidence="6 7">
    <name type="scientific">Saitoella complicata (strain BCRC 22490 / CBS 7301 / JCM 7358 / NBRC 10748 / NRRL Y-17804)</name>
    <dbReference type="NCBI Taxonomy" id="698492"/>
    <lineage>
        <taxon>Eukaryota</taxon>
        <taxon>Fungi</taxon>
        <taxon>Dikarya</taxon>
        <taxon>Ascomycota</taxon>
        <taxon>Taphrinomycotina</taxon>
        <taxon>Taphrinomycotina incertae sedis</taxon>
        <taxon>Saitoella</taxon>
    </lineage>
</organism>
<evidence type="ECO:0000256" key="4">
    <source>
        <dbReference type="ARBA" id="ARBA00023136"/>
    </source>
</evidence>
<dbReference type="EMBL" id="BACD03000025">
    <property type="protein sequence ID" value="GAO49672.1"/>
    <property type="molecule type" value="Genomic_DNA"/>
</dbReference>
<dbReference type="PANTHER" id="PTHR34292:SF2">
    <property type="entry name" value="OUTER SPORE WALL PROTEIN LDS1"/>
    <property type="match status" value="1"/>
</dbReference>
<sequence length="260" mass="27917">MSVQDQAKSYAYKGLAVGKQAALSGTYLYPLRGIVYLASSPSLYKPLLQTLAPRLAIAFTTAVFLFLFTYLPQATILTLFSGPLGFASAIPLVLSEAGFLTNVIVRIVGVGEGAIDEVFDKVLIAEGMGNLVQSSSAAQSSKRRFLPKVSLSKEGLVRYLISLPLNLLPILGTPLFFLLNGTKLAESLHARYFSYKSLSGEQQHEFVKERYGEYTAFGVVGVALGMVPVVGTLAAWTNAVGAALWARDLERKGASAKKAE</sequence>
<keyword evidence="4 5" id="KW-0472">Membrane</keyword>
<accession>A0A0E9NIH5</accession>
<keyword evidence="3 5" id="KW-1133">Transmembrane helix</keyword>
<evidence type="ECO:0000313" key="6">
    <source>
        <dbReference type="EMBL" id="GAO49672.1"/>
    </source>
</evidence>
<reference evidence="6 7" key="1">
    <citation type="journal article" date="2011" name="J. Gen. Appl. Microbiol.">
        <title>Draft genome sequencing of the enigmatic yeast Saitoella complicata.</title>
        <authorList>
            <person name="Nishida H."/>
            <person name="Hamamoto M."/>
            <person name="Sugiyama J."/>
        </authorList>
    </citation>
    <scope>NUCLEOTIDE SEQUENCE [LARGE SCALE GENOMIC DNA]</scope>
    <source>
        <strain evidence="6 7">NRRL Y-17804</strain>
    </source>
</reference>
<evidence type="ECO:0000256" key="5">
    <source>
        <dbReference type="SAM" id="Phobius"/>
    </source>
</evidence>
<dbReference type="PANTHER" id="PTHR34292">
    <property type="entry name" value="OUTER SPORE WALL PROTEIN LDS1"/>
    <property type="match status" value="1"/>
</dbReference>
<keyword evidence="7" id="KW-1185">Reference proteome</keyword>
<dbReference type="InterPro" id="IPR052786">
    <property type="entry name" value="Spore_wall_assembly"/>
</dbReference>
<dbReference type="AlphaFoldDB" id="A0A0E9NIH5"/>
<comment type="caution">
    <text evidence="6">The sequence shown here is derived from an EMBL/GenBank/DDBJ whole genome shotgun (WGS) entry which is preliminary data.</text>
</comment>
<reference evidence="6 7" key="2">
    <citation type="journal article" date="2014" name="J. Gen. Appl. Microbiol.">
        <title>The early diverging ascomycetous budding yeast Saitoella complicata has three histone deacetylases belonging to the Clr6, Hos2, and Rpd3 lineages.</title>
        <authorList>
            <person name="Nishida H."/>
            <person name="Matsumoto T."/>
            <person name="Kondo S."/>
            <person name="Hamamoto M."/>
            <person name="Yoshikawa H."/>
        </authorList>
    </citation>
    <scope>NUCLEOTIDE SEQUENCE [LARGE SCALE GENOMIC DNA]</scope>
    <source>
        <strain evidence="6 7">NRRL Y-17804</strain>
    </source>
</reference>
<protein>
    <submittedName>
        <fullName evidence="6">Uncharacterized protein</fullName>
    </submittedName>
</protein>
<feature type="transmembrane region" description="Helical" evidence="5">
    <location>
        <begin position="156"/>
        <end position="179"/>
    </location>
</feature>
<dbReference type="InterPro" id="IPR059112">
    <property type="entry name" value="CysZ/EI24"/>
</dbReference>
<dbReference type="Proteomes" id="UP000033140">
    <property type="component" value="Unassembled WGS sequence"/>
</dbReference>
<comment type="subcellular location">
    <subcellularLocation>
        <location evidence="1">Membrane</location>
        <topology evidence="1">Multi-pass membrane protein</topology>
    </subcellularLocation>
</comment>
<feature type="transmembrane region" description="Helical" evidence="5">
    <location>
        <begin position="216"/>
        <end position="245"/>
    </location>
</feature>
<name>A0A0E9NIH5_SAICN</name>
<evidence type="ECO:0000256" key="2">
    <source>
        <dbReference type="ARBA" id="ARBA00022692"/>
    </source>
</evidence>
<gene>
    <name evidence="6" type="ORF">G7K_3819-t1</name>
</gene>
<evidence type="ECO:0000313" key="7">
    <source>
        <dbReference type="Proteomes" id="UP000033140"/>
    </source>
</evidence>
<reference evidence="6 7" key="3">
    <citation type="journal article" date="2015" name="Genome Announc.">
        <title>Draft Genome Sequence of the Archiascomycetous Yeast Saitoella complicata.</title>
        <authorList>
            <person name="Yamauchi K."/>
            <person name="Kondo S."/>
            <person name="Hamamoto M."/>
            <person name="Takahashi Y."/>
            <person name="Ogura Y."/>
            <person name="Hayashi T."/>
            <person name="Nishida H."/>
        </authorList>
    </citation>
    <scope>NUCLEOTIDE SEQUENCE [LARGE SCALE GENOMIC DNA]</scope>
    <source>
        <strain evidence="6 7">NRRL Y-17804</strain>
    </source>
</reference>
<dbReference type="STRING" id="698492.A0A0E9NIH5"/>
<keyword evidence="2 5" id="KW-0812">Transmembrane</keyword>